<dbReference type="Pfam" id="PF16312">
    <property type="entry name" value="Oberon_cc"/>
    <property type="match status" value="1"/>
</dbReference>
<dbReference type="Proteomes" id="UP000825935">
    <property type="component" value="Chromosome 18"/>
</dbReference>
<dbReference type="InterPro" id="IPR032535">
    <property type="entry name" value="Oberon_CC"/>
</dbReference>
<dbReference type="Pfam" id="PF07227">
    <property type="entry name" value="PHD_Oberon"/>
    <property type="match status" value="1"/>
</dbReference>
<dbReference type="InterPro" id="IPR032881">
    <property type="entry name" value="Oberon-like_PHD"/>
</dbReference>
<dbReference type="OMA" id="RCEMCAN"/>
<comment type="subcellular location">
    <subcellularLocation>
        <location evidence="1">Nucleus</location>
    </subcellularLocation>
</comment>
<evidence type="ECO:0000256" key="1">
    <source>
        <dbReference type="ARBA" id="ARBA00004123"/>
    </source>
</evidence>
<dbReference type="InterPro" id="IPR004082">
    <property type="entry name" value="OBERON"/>
</dbReference>
<evidence type="ECO:0000259" key="8">
    <source>
        <dbReference type="SMART" id="SM00249"/>
    </source>
</evidence>
<dbReference type="PRINTS" id="PR01544">
    <property type="entry name" value="ARATH130DUF"/>
</dbReference>
<dbReference type="PANTHER" id="PTHR21736:SF37">
    <property type="entry name" value="PROTEIN OBERON 2"/>
    <property type="match status" value="1"/>
</dbReference>
<organism evidence="9 10">
    <name type="scientific">Ceratopteris richardii</name>
    <name type="common">Triangle waterfern</name>
    <dbReference type="NCBI Taxonomy" id="49495"/>
    <lineage>
        <taxon>Eukaryota</taxon>
        <taxon>Viridiplantae</taxon>
        <taxon>Streptophyta</taxon>
        <taxon>Embryophyta</taxon>
        <taxon>Tracheophyta</taxon>
        <taxon>Polypodiopsida</taxon>
        <taxon>Polypodiidae</taxon>
        <taxon>Polypodiales</taxon>
        <taxon>Pteridineae</taxon>
        <taxon>Pteridaceae</taxon>
        <taxon>Parkerioideae</taxon>
        <taxon>Ceratopteris</taxon>
    </lineage>
</organism>
<dbReference type="GO" id="GO:0005634">
    <property type="term" value="C:nucleus"/>
    <property type="evidence" value="ECO:0007669"/>
    <property type="project" value="UniProtKB-SubCell"/>
</dbReference>
<dbReference type="InterPro" id="IPR001965">
    <property type="entry name" value="Znf_PHD"/>
</dbReference>
<evidence type="ECO:0000256" key="3">
    <source>
        <dbReference type="ARBA" id="ARBA00022771"/>
    </source>
</evidence>
<dbReference type="GO" id="GO:0010492">
    <property type="term" value="P:maintenance of shoot apical meristem identity"/>
    <property type="evidence" value="ECO:0007669"/>
    <property type="project" value="TreeGrafter"/>
</dbReference>
<dbReference type="CDD" id="cd15612">
    <property type="entry name" value="PHD_OBE1_like"/>
    <property type="match status" value="1"/>
</dbReference>
<evidence type="ECO:0000256" key="7">
    <source>
        <dbReference type="SAM" id="Coils"/>
    </source>
</evidence>
<dbReference type="AlphaFoldDB" id="A0A8T2SQJ7"/>
<keyword evidence="5 7" id="KW-0175">Coiled coil</keyword>
<dbReference type="PIRSF" id="PIRSF025218">
    <property type="entry name" value="DUF1423_pln"/>
    <property type="match status" value="1"/>
</dbReference>
<evidence type="ECO:0000256" key="4">
    <source>
        <dbReference type="ARBA" id="ARBA00022833"/>
    </source>
</evidence>
<name>A0A8T2SQJ7_CERRI</name>
<evidence type="ECO:0000313" key="10">
    <source>
        <dbReference type="Proteomes" id="UP000825935"/>
    </source>
</evidence>
<keyword evidence="4" id="KW-0862">Zinc</keyword>
<comment type="caution">
    <text evidence="9">The sequence shown here is derived from an EMBL/GenBank/DDBJ whole genome shotgun (WGS) entry which is preliminary data.</text>
</comment>
<feature type="domain" description="Zinc finger PHD-type" evidence="8">
    <location>
        <begin position="149"/>
        <end position="209"/>
    </location>
</feature>
<dbReference type="GO" id="GO:0010468">
    <property type="term" value="P:regulation of gene expression"/>
    <property type="evidence" value="ECO:0007669"/>
    <property type="project" value="TreeGrafter"/>
</dbReference>
<reference evidence="9" key="1">
    <citation type="submission" date="2021-08" db="EMBL/GenBank/DDBJ databases">
        <title>WGS assembly of Ceratopteris richardii.</title>
        <authorList>
            <person name="Marchant D.B."/>
            <person name="Chen G."/>
            <person name="Jenkins J."/>
            <person name="Shu S."/>
            <person name="Leebens-Mack J."/>
            <person name="Grimwood J."/>
            <person name="Schmutz J."/>
            <person name="Soltis P."/>
            <person name="Soltis D."/>
            <person name="Chen Z.-H."/>
        </authorList>
    </citation>
    <scope>NUCLEOTIDE SEQUENCE</scope>
    <source>
        <strain evidence="9">Whitten #5841</strain>
        <tissue evidence="9">Leaf</tissue>
    </source>
</reference>
<sequence length="478" mass="54446">MVQLVERSSFPALMDIATEPVEVILEWMDGKPEEMSEELKIELRDILNGTGGIQQREEFAVLQKCVLSRSDLSFETLARANKAQLEILVAIKTGIQAFLLPDLSLTESALIEVFLHQRCRNMACQSLLPVDGCKCDVCCTKSGFCNACMCTICSKFDFDVNTCRWVGCDICSHWTHTDCAIRVGLIAMGTSLNGNNKSSDMLFECKACTHTSELLGWVKNAFFTCADKWEKEALMKEFDCVRRIFHGSKGSKGKQLFWKSEELLERLKGGLDSTTACKEIQEFFTGLEKDEDQSNGYVNIIDHQEACARIAEVVQEAVTKIEEVSDEKVRAAKRARATLEACEKELEDKKLALREMQFQRERRKLEIEALKMKLKLKIREAEMFQAHADEALRKVEILRNLLAEKTSEAEEDHCKYLKLQLCEIEAKKRDLLDQIQLQDQIQWQPDPSHMLMVNRIQDVLKQVPNIGVKDSLHVPVSH</sequence>
<dbReference type="GO" id="GO:0008270">
    <property type="term" value="F:zinc ion binding"/>
    <property type="evidence" value="ECO:0007669"/>
    <property type="project" value="UniProtKB-KW"/>
</dbReference>
<evidence type="ECO:0000256" key="2">
    <source>
        <dbReference type="ARBA" id="ARBA00022723"/>
    </source>
</evidence>
<evidence type="ECO:0000313" key="9">
    <source>
        <dbReference type="EMBL" id="KAH7365467.1"/>
    </source>
</evidence>
<dbReference type="GO" id="GO:0010078">
    <property type="term" value="P:maintenance of root meristem identity"/>
    <property type="evidence" value="ECO:0007669"/>
    <property type="project" value="TreeGrafter"/>
</dbReference>
<dbReference type="SMART" id="SM00249">
    <property type="entry name" value="PHD"/>
    <property type="match status" value="1"/>
</dbReference>
<evidence type="ECO:0000256" key="6">
    <source>
        <dbReference type="ARBA" id="ARBA00023242"/>
    </source>
</evidence>
<gene>
    <name evidence="9" type="ORF">KP509_18G029700</name>
</gene>
<evidence type="ECO:0000256" key="5">
    <source>
        <dbReference type="ARBA" id="ARBA00023054"/>
    </source>
</evidence>
<dbReference type="OrthoDB" id="1892623at2759"/>
<keyword evidence="3" id="KW-0863">Zinc-finger</keyword>
<dbReference type="InterPro" id="IPR047578">
    <property type="entry name" value="OBE1-like_PHD"/>
</dbReference>
<dbReference type="PANTHER" id="PTHR21736">
    <property type="entry name" value="VERNALIZATION-INSENSITIVE PROTEIN 3"/>
    <property type="match status" value="1"/>
</dbReference>
<keyword evidence="10" id="KW-1185">Reference proteome</keyword>
<dbReference type="EMBL" id="CM035423">
    <property type="protein sequence ID" value="KAH7365467.1"/>
    <property type="molecule type" value="Genomic_DNA"/>
</dbReference>
<proteinExistence type="predicted"/>
<keyword evidence="6" id="KW-0539">Nucleus</keyword>
<accession>A0A8T2SQJ7</accession>
<protein>
    <recommendedName>
        <fullName evidence="8">Zinc finger PHD-type domain-containing protein</fullName>
    </recommendedName>
</protein>
<keyword evidence="2" id="KW-0479">Metal-binding</keyword>
<feature type="coiled-coil region" evidence="7">
    <location>
        <begin position="314"/>
        <end position="359"/>
    </location>
</feature>